<evidence type="ECO:0000313" key="6">
    <source>
        <dbReference type="EMBL" id="KAK0522318.1"/>
    </source>
</evidence>
<evidence type="ECO:0000256" key="4">
    <source>
        <dbReference type="SAM" id="SignalP"/>
    </source>
</evidence>
<dbReference type="InterPro" id="IPR051299">
    <property type="entry name" value="AB_hydrolase_lip/est"/>
</dbReference>
<dbReference type="AlphaFoldDB" id="A0AAN6G5Z9"/>
<evidence type="ECO:0000256" key="3">
    <source>
        <dbReference type="SAM" id="MobiDB-lite"/>
    </source>
</evidence>
<dbReference type="SUPFAM" id="SSF53474">
    <property type="entry name" value="alpha/beta-Hydrolases"/>
    <property type="match status" value="1"/>
</dbReference>
<feature type="domain" description="Fungal lipase-type" evidence="5">
    <location>
        <begin position="213"/>
        <end position="332"/>
    </location>
</feature>
<keyword evidence="1 4" id="KW-0732">Signal</keyword>
<dbReference type="PANTHER" id="PTHR46640">
    <property type="entry name" value="TRIACYLGLYCEROL LIPASE, PUTATIVE (AFU_ORTHOLOGUE AFUA_6G06510)-RELATED"/>
    <property type="match status" value="1"/>
</dbReference>
<proteinExistence type="predicted"/>
<name>A0AAN6G5Z9_9BASI</name>
<feature type="signal peptide" evidence="4">
    <location>
        <begin position="1"/>
        <end position="26"/>
    </location>
</feature>
<dbReference type="GO" id="GO:0006629">
    <property type="term" value="P:lipid metabolic process"/>
    <property type="evidence" value="ECO:0007669"/>
    <property type="project" value="InterPro"/>
</dbReference>
<dbReference type="Gene3D" id="3.40.50.1820">
    <property type="entry name" value="alpha/beta hydrolase"/>
    <property type="match status" value="1"/>
</dbReference>
<dbReference type="InterPro" id="IPR002921">
    <property type="entry name" value="Fungal_lipase-type"/>
</dbReference>
<dbReference type="PANTHER" id="PTHR46640:SF1">
    <property type="entry name" value="FUNGAL LIPASE-LIKE DOMAIN-CONTAINING PROTEIN-RELATED"/>
    <property type="match status" value="1"/>
</dbReference>
<gene>
    <name evidence="6" type="ORF">OC842_006500</name>
</gene>
<feature type="compositionally biased region" description="Low complexity" evidence="3">
    <location>
        <begin position="46"/>
        <end position="67"/>
    </location>
</feature>
<dbReference type="CDD" id="cd00519">
    <property type="entry name" value="Lipase_3"/>
    <property type="match status" value="1"/>
</dbReference>
<evidence type="ECO:0000256" key="1">
    <source>
        <dbReference type="ARBA" id="ARBA00022729"/>
    </source>
</evidence>
<feature type="region of interest" description="Disordered" evidence="3">
    <location>
        <begin position="46"/>
        <end position="68"/>
    </location>
</feature>
<dbReference type="Pfam" id="PF01764">
    <property type="entry name" value="Lipase_3"/>
    <property type="match status" value="1"/>
</dbReference>
<accession>A0AAN6G5Z9</accession>
<keyword evidence="7" id="KW-1185">Reference proteome</keyword>
<feature type="chain" id="PRO_5042841050" description="Fungal lipase-type domain-containing protein" evidence="4">
    <location>
        <begin position="27"/>
        <end position="398"/>
    </location>
</feature>
<evidence type="ECO:0000313" key="7">
    <source>
        <dbReference type="Proteomes" id="UP001176521"/>
    </source>
</evidence>
<sequence>MVTSTSIFPLLGALSVASTLWTTTTAFPAGQSRSLFSEVNGTHIRAASTSSGSTSSSSSSYALTSSSDPVPLSADLRQLITTKTTKFNGAAYCSSPFKGQWRCGPLCDAVPDFQLTAWGGDGGVHQRYFVGWNPSSKEIIATRQGADFTHFATIPYALDFTYARLHPDIAQAFSRIPSLNTSTPSNSSTQNILTGALAALASIFSPSKGNTSTADLIAHARVNAGFQSAWSQSYPALRTAVEAQLAAHPDARGIFVSGHSLGAALSVLDGVALRGAVKGKVIPVQVSVTGQPRVGNAVFAGLVDALGRDGSQKFAYHRVSHHHDPFVHLFPTVVGYEHSMNEIWLPDTNSSSTSNAFFCSGRENQRCAASVPTNSYSLLDHAGPYLGTIIAPLSCTDS</sequence>
<dbReference type="EMBL" id="JAPDMQ010000596">
    <property type="protein sequence ID" value="KAK0522318.1"/>
    <property type="molecule type" value="Genomic_DNA"/>
</dbReference>
<dbReference type="InterPro" id="IPR029058">
    <property type="entry name" value="AB_hydrolase_fold"/>
</dbReference>
<keyword evidence="2" id="KW-0378">Hydrolase</keyword>
<evidence type="ECO:0000256" key="2">
    <source>
        <dbReference type="ARBA" id="ARBA00022801"/>
    </source>
</evidence>
<protein>
    <recommendedName>
        <fullName evidence="5">Fungal lipase-type domain-containing protein</fullName>
    </recommendedName>
</protein>
<comment type="caution">
    <text evidence="6">The sequence shown here is derived from an EMBL/GenBank/DDBJ whole genome shotgun (WGS) entry which is preliminary data.</text>
</comment>
<dbReference type="Proteomes" id="UP001176521">
    <property type="component" value="Unassembled WGS sequence"/>
</dbReference>
<dbReference type="GO" id="GO:0016787">
    <property type="term" value="F:hydrolase activity"/>
    <property type="evidence" value="ECO:0007669"/>
    <property type="project" value="UniProtKB-KW"/>
</dbReference>
<organism evidence="6 7">
    <name type="scientific">Tilletia horrida</name>
    <dbReference type="NCBI Taxonomy" id="155126"/>
    <lineage>
        <taxon>Eukaryota</taxon>
        <taxon>Fungi</taxon>
        <taxon>Dikarya</taxon>
        <taxon>Basidiomycota</taxon>
        <taxon>Ustilaginomycotina</taxon>
        <taxon>Exobasidiomycetes</taxon>
        <taxon>Tilletiales</taxon>
        <taxon>Tilletiaceae</taxon>
        <taxon>Tilletia</taxon>
    </lineage>
</organism>
<evidence type="ECO:0000259" key="5">
    <source>
        <dbReference type="Pfam" id="PF01764"/>
    </source>
</evidence>
<reference evidence="6" key="1">
    <citation type="journal article" date="2023" name="PhytoFront">
        <title>Draft Genome Resources of Seven Strains of Tilletia horrida, Causal Agent of Kernel Smut of Rice.</title>
        <authorList>
            <person name="Khanal S."/>
            <person name="Antony Babu S."/>
            <person name="Zhou X.G."/>
        </authorList>
    </citation>
    <scope>NUCLEOTIDE SEQUENCE</scope>
    <source>
        <strain evidence="6">TX3</strain>
    </source>
</reference>